<keyword evidence="2" id="KW-1185">Reference proteome</keyword>
<dbReference type="Proteomes" id="UP001595681">
    <property type="component" value="Unassembled WGS sequence"/>
</dbReference>
<protein>
    <submittedName>
        <fullName evidence="1">Uncharacterized protein</fullName>
    </submittedName>
</protein>
<name>A0ABV7NCC1_9SPHN</name>
<comment type="caution">
    <text evidence="1">The sequence shown here is derived from an EMBL/GenBank/DDBJ whole genome shotgun (WGS) entry which is preliminary data.</text>
</comment>
<accession>A0ABV7NCC1</accession>
<evidence type="ECO:0000313" key="2">
    <source>
        <dbReference type="Proteomes" id="UP001595681"/>
    </source>
</evidence>
<gene>
    <name evidence="1" type="ORF">ACFOKF_08055</name>
</gene>
<sequence>MTDLLSSFADSPVAPARRCFVITPGDATPVDPTPKAIRAPSDGTIMLRAVDSENDVAHPVRAGEVIAVRVAYVRATGTSVTGAIMGYA</sequence>
<reference evidence="2" key="1">
    <citation type="journal article" date="2019" name="Int. J. Syst. Evol. Microbiol.">
        <title>The Global Catalogue of Microorganisms (GCM) 10K type strain sequencing project: providing services to taxonomists for standard genome sequencing and annotation.</title>
        <authorList>
            <consortium name="The Broad Institute Genomics Platform"/>
            <consortium name="The Broad Institute Genome Sequencing Center for Infectious Disease"/>
            <person name="Wu L."/>
            <person name="Ma J."/>
        </authorList>
    </citation>
    <scope>NUCLEOTIDE SEQUENCE [LARGE SCALE GENOMIC DNA]</scope>
    <source>
        <strain evidence="2">CCM 7491</strain>
    </source>
</reference>
<evidence type="ECO:0000313" key="1">
    <source>
        <dbReference type="EMBL" id="MFC3441149.1"/>
    </source>
</evidence>
<dbReference type="RefSeq" id="WP_380794765.1">
    <property type="nucleotide sequence ID" value="NZ_JBHRVU010000004.1"/>
</dbReference>
<organism evidence="1 2">
    <name type="scientific">Sphingobium rhizovicinum</name>
    <dbReference type="NCBI Taxonomy" id="432308"/>
    <lineage>
        <taxon>Bacteria</taxon>
        <taxon>Pseudomonadati</taxon>
        <taxon>Pseudomonadota</taxon>
        <taxon>Alphaproteobacteria</taxon>
        <taxon>Sphingomonadales</taxon>
        <taxon>Sphingomonadaceae</taxon>
        <taxon>Sphingobium</taxon>
    </lineage>
</organism>
<dbReference type="EMBL" id="JBHRVU010000004">
    <property type="protein sequence ID" value="MFC3441149.1"/>
    <property type="molecule type" value="Genomic_DNA"/>
</dbReference>
<proteinExistence type="predicted"/>